<dbReference type="EMBL" id="PYBV01000081">
    <property type="protein sequence ID" value="PYC62798.1"/>
    <property type="molecule type" value="Genomic_DNA"/>
</dbReference>
<sequence>MTSPLDPQIAAALAPILEHAGDLTPPPAGDVEGRRTALNGMLSAINNLEPAAGDVRTTDYHLTTADGAELLLRWYTKDGAQPGSAVLYFHGGGMILGNVTMWDGPVSRIVSRSGVPFLSVEYRLAPEHPFPVPVEDGYAALQWLHAHAGALGVDPARIAVMGNSAGGGLAAALAILARDRGGPAIARQLLIFPMLDDRNTVADPYIAPYAAWSYDDNITAWQAILGEQAGGTDVPALAAPARITDATGLPPAYIEAGQLDIFRDEDLRYAIALSRDGVPVELHLYPGAPHEFDVIAYESDAARHAIAGRVRQLRSL</sequence>
<keyword evidence="1 3" id="KW-0378">Hydrolase</keyword>
<dbReference type="OrthoDB" id="3181909at2"/>
<name>A0A318N9W6_9ACTN</name>
<dbReference type="RefSeq" id="WP_110568784.1">
    <property type="nucleotide sequence ID" value="NZ_PYBV01000081.1"/>
</dbReference>
<dbReference type="GO" id="GO:0016787">
    <property type="term" value="F:hydrolase activity"/>
    <property type="evidence" value="ECO:0007669"/>
    <property type="project" value="UniProtKB-KW"/>
</dbReference>
<gene>
    <name evidence="3" type="ORF">C7C45_32775</name>
</gene>
<evidence type="ECO:0000256" key="1">
    <source>
        <dbReference type="ARBA" id="ARBA00022801"/>
    </source>
</evidence>
<protein>
    <submittedName>
        <fullName evidence="3">Alpha/beta hydrolase</fullName>
    </submittedName>
</protein>
<accession>A0A318N9W6</accession>
<dbReference type="PANTHER" id="PTHR48081">
    <property type="entry name" value="AB HYDROLASE SUPERFAMILY PROTEIN C4A8.06C"/>
    <property type="match status" value="1"/>
</dbReference>
<dbReference type="InterPro" id="IPR029058">
    <property type="entry name" value="AB_hydrolase_fold"/>
</dbReference>
<organism evidence="3 4">
    <name type="scientific">Micromonospora arborensis</name>
    <dbReference type="NCBI Taxonomy" id="2116518"/>
    <lineage>
        <taxon>Bacteria</taxon>
        <taxon>Bacillati</taxon>
        <taxon>Actinomycetota</taxon>
        <taxon>Actinomycetes</taxon>
        <taxon>Micromonosporales</taxon>
        <taxon>Micromonosporaceae</taxon>
        <taxon>Micromonospora</taxon>
    </lineage>
</organism>
<feature type="domain" description="Alpha/beta hydrolase fold-3" evidence="2">
    <location>
        <begin position="86"/>
        <end position="292"/>
    </location>
</feature>
<evidence type="ECO:0000259" key="2">
    <source>
        <dbReference type="Pfam" id="PF07859"/>
    </source>
</evidence>
<dbReference type="PANTHER" id="PTHR48081:SF8">
    <property type="entry name" value="ALPHA_BETA HYDROLASE FOLD-3 DOMAIN-CONTAINING PROTEIN-RELATED"/>
    <property type="match status" value="1"/>
</dbReference>
<comment type="caution">
    <text evidence="3">The sequence shown here is derived from an EMBL/GenBank/DDBJ whole genome shotgun (WGS) entry which is preliminary data.</text>
</comment>
<proteinExistence type="predicted"/>
<evidence type="ECO:0000313" key="3">
    <source>
        <dbReference type="EMBL" id="PYC62798.1"/>
    </source>
</evidence>
<dbReference type="AlphaFoldDB" id="A0A318N9W6"/>
<dbReference type="Gene3D" id="3.40.50.1820">
    <property type="entry name" value="alpha/beta hydrolase"/>
    <property type="match status" value="1"/>
</dbReference>
<dbReference type="Proteomes" id="UP000248333">
    <property type="component" value="Unassembled WGS sequence"/>
</dbReference>
<dbReference type="SUPFAM" id="SSF53474">
    <property type="entry name" value="alpha/beta-Hydrolases"/>
    <property type="match status" value="1"/>
</dbReference>
<evidence type="ECO:0000313" key="4">
    <source>
        <dbReference type="Proteomes" id="UP000248333"/>
    </source>
</evidence>
<dbReference type="InterPro" id="IPR013094">
    <property type="entry name" value="AB_hydrolase_3"/>
</dbReference>
<reference evidence="3 4" key="1">
    <citation type="submission" date="2018-03" db="EMBL/GenBank/DDBJ databases">
        <title>Bioinformatic expansion and discovery of thiopeptide antibiotics.</title>
        <authorList>
            <person name="Schwalen C.J."/>
            <person name="Hudson G.A."/>
            <person name="Mitchell D.A."/>
        </authorList>
    </citation>
    <scope>NUCLEOTIDE SEQUENCE [LARGE SCALE GENOMIC DNA]</scope>
    <source>
        <strain evidence="3 4">NRRL 8041</strain>
    </source>
</reference>
<dbReference type="InterPro" id="IPR050300">
    <property type="entry name" value="GDXG_lipolytic_enzyme"/>
</dbReference>
<keyword evidence="4" id="KW-1185">Reference proteome</keyword>
<dbReference type="Pfam" id="PF07859">
    <property type="entry name" value="Abhydrolase_3"/>
    <property type="match status" value="1"/>
</dbReference>